<dbReference type="FunFam" id="3.30.160.60:FF:000065">
    <property type="entry name" value="B-cell CLL/lymphoma 6, member B"/>
    <property type="match status" value="1"/>
</dbReference>
<feature type="domain" description="C2H2-type" evidence="9">
    <location>
        <begin position="85"/>
        <end position="107"/>
    </location>
</feature>
<evidence type="ECO:0000256" key="4">
    <source>
        <dbReference type="ARBA" id="ARBA00022771"/>
    </source>
</evidence>
<dbReference type="Gene3D" id="3.30.160.60">
    <property type="entry name" value="Classic Zinc Finger"/>
    <property type="match status" value="2"/>
</dbReference>
<evidence type="ECO:0000256" key="2">
    <source>
        <dbReference type="ARBA" id="ARBA00022723"/>
    </source>
</evidence>
<keyword evidence="4 7" id="KW-0863">Zinc-finger</keyword>
<feature type="domain" description="C2H2-type" evidence="9">
    <location>
        <begin position="112"/>
        <end position="141"/>
    </location>
</feature>
<dbReference type="GO" id="GO:0005634">
    <property type="term" value="C:nucleus"/>
    <property type="evidence" value="ECO:0007669"/>
    <property type="project" value="UniProtKB-SubCell"/>
</dbReference>
<dbReference type="InterPro" id="IPR013087">
    <property type="entry name" value="Znf_C2H2_type"/>
</dbReference>
<dbReference type="GO" id="GO:0000978">
    <property type="term" value="F:RNA polymerase II cis-regulatory region sequence-specific DNA binding"/>
    <property type="evidence" value="ECO:0007669"/>
    <property type="project" value="InterPro"/>
</dbReference>
<dbReference type="GO" id="GO:0008270">
    <property type="term" value="F:zinc ion binding"/>
    <property type="evidence" value="ECO:0007669"/>
    <property type="project" value="UniProtKB-KW"/>
</dbReference>
<keyword evidence="6" id="KW-0539">Nucleus</keyword>
<evidence type="ECO:0000256" key="8">
    <source>
        <dbReference type="SAM" id="MobiDB-lite"/>
    </source>
</evidence>
<feature type="region of interest" description="Disordered" evidence="8">
    <location>
        <begin position="302"/>
        <end position="350"/>
    </location>
</feature>
<feature type="compositionally biased region" description="Polar residues" evidence="8">
    <location>
        <begin position="29"/>
        <end position="45"/>
    </location>
</feature>
<dbReference type="InterPro" id="IPR007219">
    <property type="entry name" value="XnlR_reg_dom"/>
</dbReference>
<dbReference type="GO" id="GO:0000981">
    <property type="term" value="F:DNA-binding transcription factor activity, RNA polymerase II-specific"/>
    <property type="evidence" value="ECO:0007669"/>
    <property type="project" value="InterPro"/>
</dbReference>
<dbReference type="AlphaFoldDB" id="A0A1X7RDT1"/>
<dbReference type="EMBL" id="LT853692">
    <property type="protein sequence ID" value="SMQ45562.1"/>
    <property type="molecule type" value="Genomic_DNA"/>
</dbReference>
<evidence type="ECO:0000259" key="9">
    <source>
        <dbReference type="PROSITE" id="PS50157"/>
    </source>
</evidence>
<dbReference type="SUPFAM" id="SSF57667">
    <property type="entry name" value="beta-beta-alpha zinc fingers"/>
    <property type="match status" value="1"/>
</dbReference>
<reference evidence="10 11" key="1">
    <citation type="submission" date="2016-06" db="EMBL/GenBank/DDBJ databases">
        <authorList>
            <person name="Kjaerup R.B."/>
            <person name="Dalgaard T.S."/>
            <person name="Juul-Madsen H.R."/>
        </authorList>
    </citation>
    <scope>NUCLEOTIDE SEQUENCE [LARGE SCALE GENOMIC DNA]</scope>
</reference>
<feature type="region of interest" description="Disordered" evidence="8">
    <location>
        <begin position="1"/>
        <end position="80"/>
    </location>
</feature>
<feature type="compositionally biased region" description="Polar residues" evidence="8">
    <location>
        <begin position="53"/>
        <end position="69"/>
    </location>
</feature>
<evidence type="ECO:0000256" key="3">
    <source>
        <dbReference type="ARBA" id="ARBA00022737"/>
    </source>
</evidence>
<dbReference type="Proteomes" id="UP000215127">
    <property type="component" value="Chromosome 1"/>
</dbReference>
<accession>A0A1X7RDT1</accession>
<evidence type="ECO:0000256" key="6">
    <source>
        <dbReference type="ARBA" id="ARBA00023242"/>
    </source>
</evidence>
<keyword evidence="5" id="KW-0862">Zinc</keyword>
<dbReference type="PANTHER" id="PTHR40626">
    <property type="entry name" value="MIP31509P"/>
    <property type="match status" value="1"/>
</dbReference>
<sequence>MQYHMTDQAANEQNKQTPNDNAPHEQRHLSNATDGSASAGTQRTSSLERMETNRSMTPTDGSSTGSIKYTRTGRVSKAAKGQRIHHCDECGKTYTRAEHLRRHQQNHKPGAFPCDVEGCGRSFYREDLLTRHKIRHNDPLNPPSRRQSQASQSSNPNMGGPAPSPAQASGPGFVPATMAFDPNLTSSYTSSGPSDGNSQQHSTSPRPPKRLPVPPNELVGGLPVEAGGHSVFERLDSWDGSFRASPLVYDHDYDDHDDYDSPNDTHAPAHATRHVLRQRLTLHSIDSNHHLHRLMPRMLSPPASVSERALRSQAYSASCGRRSLPRVDSRDTPSMDNLSDNLPRTCDADRNSRERKKLFEPECLSKTGLVTLVSEVRRRAHEQSCLIAYWSRIHDIIPVLHMPSFRFHRASPLLRAAIMALGEQAIGASGNRSSADRLHERCLRILHQRTPQRLHTYRSDDIQAMVLIEFYARLFSG</sequence>
<feature type="region of interest" description="Disordered" evidence="8">
    <location>
        <begin position="134"/>
        <end position="224"/>
    </location>
</feature>
<keyword evidence="3" id="KW-0677">Repeat</keyword>
<dbReference type="Pfam" id="PF00096">
    <property type="entry name" value="zf-C2H2"/>
    <property type="match status" value="2"/>
</dbReference>
<feature type="compositionally biased region" description="Low complexity" evidence="8">
    <location>
        <begin position="143"/>
        <end position="172"/>
    </location>
</feature>
<dbReference type="PANTHER" id="PTHR40626:SF30">
    <property type="entry name" value="FINGER DOMAIN PROTEIN, PUTATIVE (AFU_ORTHOLOGUE AFUA_4G13600)-RELATED"/>
    <property type="match status" value="1"/>
</dbReference>
<gene>
    <name evidence="10" type="ORF">ZT3D7_G706</name>
</gene>
<feature type="compositionally biased region" description="Polar residues" evidence="8">
    <location>
        <begin position="183"/>
        <end position="204"/>
    </location>
</feature>
<dbReference type="PROSITE" id="PS50157">
    <property type="entry name" value="ZINC_FINGER_C2H2_2"/>
    <property type="match status" value="2"/>
</dbReference>
<dbReference type="GO" id="GO:0000785">
    <property type="term" value="C:chromatin"/>
    <property type="evidence" value="ECO:0007669"/>
    <property type="project" value="TreeGrafter"/>
</dbReference>
<dbReference type="InterPro" id="IPR051059">
    <property type="entry name" value="VerF-like"/>
</dbReference>
<dbReference type="STRING" id="1276538.A0A1X7RDT1"/>
<feature type="compositionally biased region" description="Polar residues" evidence="8">
    <location>
        <begin position="8"/>
        <end position="20"/>
    </location>
</feature>
<dbReference type="Pfam" id="PF04082">
    <property type="entry name" value="Fungal_trans"/>
    <property type="match status" value="1"/>
</dbReference>
<dbReference type="InterPro" id="IPR036236">
    <property type="entry name" value="Znf_C2H2_sf"/>
</dbReference>
<name>A0A1X7RDT1_ZYMT9</name>
<keyword evidence="11" id="KW-1185">Reference proteome</keyword>
<dbReference type="CDD" id="cd12148">
    <property type="entry name" value="fungal_TF_MHR"/>
    <property type="match status" value="1"/>
</dbReference>
<dbReference type="PROSITE" id="PS00028">
    <property type="entry name" value="ZINC_FINGER_C2H2_1"/>
    <property type="match status" value="2"/>
</dbReference>
<protein>
    <recommendedName>
        <fullName evidence="9">C2H2-type domain-containing protein</fullName>
    </recommendedName>
</protein>
<proteinExistence type="predicted"/>
<comment type="subcellular location">
    <subcellularLocation>
        <location evidence="1">Nucleus</location>
    </subcellularLocation>
</comment>
<organism evidence="10 11">
    <name type="scientific">Zymoseptoria tritici (strain ST99CH_3D7)</name>
    <dbReference type="NCBI Taxonomy" id="1276538"/>
    <lineage>
        <taxon>Eukaryota</taxon>
        <taxon>Fungi</taxon>
        <taxon>Dikarya</taxon>
        <taxon>Ascomycota</taxon>
        <taxon>Pezizomycotina</taxon>
        <taxon>Dothideomycetes</taxon>
        <taxon>Dothideomycetidae</taxon>
        <taxon>Mycosphaerellales</taxon>
        <taxon>Mycosphaerellaceae</taxon>
        <taxon>Zymoseptoria</taxon>
    </lineage>
</organism>
<evidence type="ECO:0000256" key="5">
    <source>
        <dbReference type="ARBA" id="ARBA00022833"/>
    </source>
</evidence>
<dbReference type="GO" id="GO:0006351">
    <property type="term" value="P:DNA-templated transcription"/>
    <property type="evidence" value="ECO:0007669"/>
    <property type="project" value="InterPro"/>
</dbReference>
<keyword evidence="2" id="KW-0479">Metal-binding</keyword>
<evidence type="ECO:0000313" key="10">
    <source>
        <dbReference type="EMBL" id="SMQ45562.1"/>
    </source>
</evidence>
<evidence type="ECO:0000256" key="7">
    <source>
        <dbReference type="PROSITE-ProRule" id="PRU00042"/>
    </source>
</evidence>
<evidence type="ECO:0000256" key="1">
    <source>
        <dbReference type="ARBA" id="ARBA00004123"/>
    </source>
</evidence>
<evidence type="ECO:0000313" key="11">
    <source>
        <dbReference type="Proteomes" id="UP000215127"/>
    </source>
</evidence>
<dbReference type="SMART" id="SM00355">
    <property type="entry name" value="ZnF_C2H2"/>
    <property type="match status" value="2"/>
</dbReference>